<name>A0A918DPX4_9ACTN</name>
<accession>A0A918DPX4</accession>
<organism evidence="4 5">
    <name type="scientific">Nonomuraea cavernae</name>
    <dbReference type="NCBI Taxonomy" id="2045107"/>
    <lineage>
        <taxon>Bacteria</taxon>
        <taxon>Bacillati</taxon>
        <taxon>Actinomycetota</taxon>
        <taxon>Actinomycetes</taxon>
        <taxon>Streptosporangiales</taxon>
        <taxon>Streptosporangiaceae</taxon>
        <taxon>Nonomuraea</taxon>
    </lineage>
</organism>
<reference evidence="4" key="1">
    <citation type="journal article" date="2014" name="Int. J. Syst. Evol. Microbiol.">
        <title>Complete genome sequence of Corynebacterium casei LMG S-19264T (=DSM 44701T), isolated from a smear-ripened cheese.</title>
        <authorList>
            <consortium name="US DOE Joint Genome Institute (JGI-PGF)"/>
            <person name="Walter F."/>
            <person name="Albersmeier A."/>
            <person name="Kalinowski J."/>
            <person name="Ruckert C."/>
        </authorList>
    </citation>
    <scope>NUCLEOTIDE SEQUENCE</scope>
    <source>
        <strain evidence="4">CGMCC 4.7368</strain>
    </source>
</reference>
<comment type="caution">
    <text evidence="4">The sequence shown here is derived from an EMBL/GenBank/DDBJ whole genome shotgun (WGS) entry which is preliminary data.</text>
</comment>
<dbReference type="PANTHER" id="PTHR36852:SF1">
    <property type="entry name" value="PROTEIN GVPL 2"/>
    <property type="match status" value="1"/>
</dbReference>
<evidence type="ECO:0000256" key="1">
    <source>
        <dbReference type="ARBA" id="ARBA00022987"/>
    </source>
</evidence>
<evidence type="ECO:0000313" key="5">
    <source>
        <dbReference type="Proteomes" id="UP000646523"/>
    </source>
</evidence>
<dbReference type="AlphaFoldDB" id="A0A918DPX4"/>
<dbReference type="Pfam" id="PF06386">
    <property type="entry name" value="GvpL_GvpF"/>
    <property type="match status" value="1"/>
</dbReference>
<comment type="subcellular location">
    <subcellularLocation>
        <location evidence="2">Gas vesicle</location>
    </subcellularLocation>
</comment>
<dbReference type="EMBL" id="BMNH01000023">
    <property type="protein sequence ID" value="GGO77618.1"/>
    <property type="molecule type" value="Genomic_DNA"/>
</dbReference>
<evidence type="ECO:0000256" key="3">
    <source>
        <dbReference type="ARBA" id="ARBA00035643"/>
    </source>
</evidence>
<sequence length="261" mass="28760">MPSDEGVYLYAVTRAEEHACPEGLTGVSGLPVRSLAHRGLAALYSLVSLDEFGEERLRRSMEDLSWLEETARGHHRVVEAVARVLPTAPARLVTVYRLEQQLRDLLDERHDGFVAVLSHVAGRSEWAVKAYAEPYESAPADESGPEDDRPGLAYLKRRRAGLHGREAAWRRAATRAEFVHEVLMSVAVEGRLHRAQDPQLSGREELMVLNGAYLVDEDRADEFARVLGDLDGDGVTVELVGPWAPYSFAVLEGEAARGAAP</sequence>
<dbReference type="InterPro" id="IPR009430">
    <property type="entry name" value="GvpL/GvpF"/>
</dbReference>
<dbReference type="GO" id="GO:0031412">
    <property type="term" value="P:gas vesicle organization"/>
    <property type="evidence" value="ECO:0007669"/>
    <property type="project" value="InterPro"/>
</dbReference>
<comment type="similarity">
    <text evidence="3">Belongs to the gas vesicle GvpF/GvpL family.</text>
</comment>
<dbReference type="RefSeq" id="WP_189127338.1">
    <property type="nucleotide sequence ID" value="NZ_BMNH01000023.1"/>
</dbReference>
<dbReference type="PANTHER" id="PTHR36852">
    <property type="entry name" value="PROTEIN GVPL 2"/>
    <property type="match status" value="1"/>
</dbReference>
<keyword evidence="5" id="KW-1185">Reference proteome</keyword>
<gene>
    <name evidence="4" type="ORF">GCM10012289_57700</name>
</gene>
<dbReference type="GO" id="GO:0031411">
    <property type="term" value="C:gas vesicle"/>
    <property type="evidence" value="ECO:0007669"/>
    <property type="project" value="UniProtKB-SubCell"/>
</dbReference>
<keyword evidence="1" id="KW-0304">Gas vesicle</keyword>
<protein>
    <submittedName>
        <fullName evidence="4">Gas vesicle protein</fullName>
    </submittedName>
</protein>
<evidence type="ECO:0000313" key="4">
    <source>
        <dbReference type="EMBL" id="GGO77618.1"/>
    </source>
</evidence>
<dbReference type="Proteomes" id="UP000646523">
    <property type="component" value="Unassembled WGS sequence"/>
</dbReference>
<evidence type="ECO:0000256" key="2">
    <source>
        <dbReference type="ARBA" id="ARBA00035108"/>
    </source>
</evidence>
<reference evidence="4" key="2">
    <citation type="submission" date="2020-09" db="EMBL/GenBank/DDBJ databases">
        <authorList>
            <person name="Sun Q."/>
            <person name="Zhou Y."/>
        </authorList>
    </citation>
    <scope>NUCLEOTIDE SEQUENCE</scope>
    <source>
        <strain evidence="4">CGMCC 4.7368</strain>
    </source>
</reference>
<proteinExistence type="inferred from homology"/>